<proteinExistence type="predicted"/>
<evidence type="ECO:0000313" key="1">
    <source>
        <dbReference type="EMBL" id="SEN96271.1"/>
    </source>
</evidence>
<dbReference type="GO" id="GO:0016853">
    <property type="term" value="F:isomerase activity"/>
    <property type="evidence" value="ECO:0007669"/>
    <property type="project" value="UniProtKB-KW"/>
</dbReference>
<organism evidence="1 2">
    <name type="scientific">Mesobacillus persicus</name>
    <dbReference type="NCBI Taxonomy" id="930146"/>
    <lineage>
        <taxon>Bacteria</taxon>
        <taxon>Bacillati</taxon>
        <taxon>Bacillota</taxon>
        <taxon>Bacilli</taxon>
        <taxon>Bacillales</taxon>
        <taxon>Bacillaceae</taxon>
        <taxon>Mesobacillus</taxon>
    </lineage>
</organism>
<dbReference type="STRING" id="930146.SAMN05192533_1324"/>
<accession>A0A1H8KTX4</accession>
<dbReference type="EMBL" id="FOBW01000032">
    <property type="protein sequence ID" value="SEN96271.1"/>
    <property type="molecule type" value="Genomic_DNA"/>
</dbReference>
<evidence type="ECO:0000313" key="2">
    <source>
        <dbReference type="Proteomes" id="UP000198553"/>
    </source>
</evidence>
<sequence length="58" mass="6619">MINKLNVCNWDDIANMMILMGYTLIDLHEHEFSKEGLSVDFGIMDTLPDFAGVELEDL</sequence>
<keyword evidence="1" id="KW-0413">Isomerase</keyword>
<dbReference type="AlphaFoldDB" id="A0A1H8KTX4"/>
<gene>
    <name evidence="1" type="ORF">SAMN05192533_1324</name>
</gene>
<protein>
    <submittedName>
        <fullName evidence="1">Phosphoribosylanthranilate isomerase</fullName>
    </submittedName>
</protein>
<reference evidence="2" key="1">
    <citation type="submission" date="2016-10" db="EMBL/GenBank/DDBJ databases">
        <authorList>
            <person name="Varghese N."/>
            <person name="Submissions S."/>
        </authorList>
    </citation>
    <scope>NUCLEOTIDE SEQUENCE [LARGE SCALE GENOMIC DNA]</scope>
    <source>
        <strain evidence="2">B48,IBRC-M 10115,DSM 25386,CECT 8001</strain>
    </source>
</reference>
<name>A0A1H8KTX4_9BACI</name>
<dbReference type="Proteomes" id="UP000198553">
    <property type="component" value="Unassembled WGS sequence"/>
</dbReference>
<keyword evidence="2" id="KW-1185">Reference proteome</keyword>